<evidence type="ECO:0000256" key="2">
    <source>
        <dbReference type="ARBA" id="ARBA00022679"/>
    </source>
</evidence>
<evidence type="ECO:0000256" key="3">
    <source>
        <dbReference type="ARBA" id="ARBA00022960"/>
    </source>
</evidence>
<dbReference type="EMBL" id="ADFP01000046">
    <property type="protein sequence ID" value="EFB91313.1"/>
    <property type="molecule type" value="Genomic_DNA"/>
</dbReference>
<dbReference type="CDD" id="cd16913">
    <property type="entry name" value="YkuD_like"/>
    <property type="match status" value="1"/>
</dbReference>
<dbReference type="InterPro" id="IPR005490">
    <property type="entry name" value="LD_TPept_cat_dom"/>
</dbReference>
<evidence type="ECO:0000259" key="8">
    <source>
        <dbReference type="PROSITE" id="PS52029"/>
    </source>
</evidence>
<feature type="domain" description="L,D-TPase catalytic" evidence="8">
    <location>
        <begin position="104"/>
        <end position="234"/>
    </location>
</feature>
<evidence type="ECO:0000256" key="4">
    <source>
        <dbReference type="ARBA" id="ARBA00022984"/>
    </source>
</evidence>
<protein>
    <submittedName>
        <fullName evidence="9">ErfK/YbiS/YcfS/YnhG</fullName>
    </submittedName>
</protein>
<dbReference type="PROSITE" id="PS52029">
    <property type="entry name" value="LD_TPASE"/>
    <property type="match status" value="1"/>
</dbReference>
<name>A0ABM9ZWT3_9BACT</name>
<sequence>MMYGRAKGNFLVLSGLAVAFFVGLVSLGAWELRGGTEEPPKPQIVGSAFKPAIVGPELHSEKVDAAVVAKNVGANKGVRDDVEPPRHADAPAPAAIARSGEKGRWIYIDKAGFRLYLAEGNKVIDSWGVALGKVTGNKAKAGDMRTPEGNFSVQQIQDASSWTHDFKDGKGVIKNAYGPWFIRLKTGWKGIGIHGTHDPDSIGTLASEGCIRMRNEDLQKLKPLVAKGMKVVIASNAAGDKEDAKGAKGASEKGAKEKNSLKSGKKK</sequence>
<accession>A0ABM9ZWT3</accession>
<keyword evidence="4 6" id="KW-0573">Peptidoglycan synthesis</keyword>
<gene>
    <name evidence="9" type="ORF">HMPREF7215_2747</name>
</gene>
<evidence type="ECO:0000256" key="6">
    <source>
        <dbReference type="PROSITE-ProRule" id="PRU01373"/>
    </source>
</evidence>
<proteinExistence type="predicted"/>
<keyword evidence="3 6" id="KW-0133">Cell shape</keyword>
<dbReference type="PANTHER" id="PTHR30582">
    <property type="entry name" value="L,D-TRANSPEPTIDASE"/>
    <property type="match status" value="1"/>
</dbReference>
<evidence type="ECO:0000256" key="5">
    <source>
        <dbReference type="ARBA" id="ARBA00023316"/>
    </source>
</evidence>
<evidence type="ECO:0000313" key="9">
    <source>
        <dbReference type="EMBL" id="EFB91313.1"/>
    </source>
</evidence>
<dbReference type="Gene3D" id="2.40.440.10">
    <property type="entry name" value="L,D-transpeptidase catalytic domain-like"/>
    <property type="match status" value="1"/>
</dbReference>
<reference evidence="9 10" key="1">
    <citation type="submission" date="2009-12" db="EMBL/GenBank/DDBJ databases">
        <authorList>
            <person name="Shrivastava S."/>
            <person name="Madupu R."/>
            <person name="Durkin A.S."/>
            <person name="Torralba M."/>
            <person name="Methe B."/>
            <person name="Sutton G.G."/>
            <person name="Strausberg R.L."/>
            <person name="Nelson K.E."/>
        </authorList>
    </citation>
    <scope>NUCLEOTIDE SEQUENCE [LARGE SCALE GENOMIC DNA]</scope>
    <source>
        <strain evidence="9 10">W5455</strain>
    </source>
</reference>
<feature type="compositionally biased region" description="Basic and acidic residues" evidence="7">
    <location>
        <begin position="239"/>
        <end position="260"/>
    </location>
</feature>
<dbReference type="Pfam" id="PF03734">
    <property type="entry name" value="YkuD"/>
    <property type="match status" value="1"/>
</dbReference>
<dbReference type="SUPFAM" id="SSF141523">
    <property type="entry name" value="L,D-transpeptidase catalytic domain-like"/>
    <property type="match status" value="1"/>
</dbReference>
<comment type="pathway">
    <text evidence="1 6">Cell wall biogenesis; peptidoglycan biosynthesis.</text>
</comment>
<feature type="active site" description="Nucleophile" evidence="6">
    <location>
        <position position="210"/>
    </location>
</feature>
<dbReference type="Proteomes" id="UP000006462">
    <property type="component" value="Unassembled WGS sequence"/>
</dbReference>
<feature type="region of interest" description="Disordered" evidence="7">
    <location>
        <begin position="236"/>
        <end position="267"/>
    </location>
</feature>
<evidence type="ECO:0000256" key="1">
    <source>
        <dbReference type="ARBA" id="ARBA00004752"/>
    </source>
</evidence>
<keyword evidence="10" id="KW-1185">Reference proteome</keyword>
<keyword evidence="5 6" id="KW-0961">Cell wall biogenesis/degradation</keyword>
<evidence type="ECO:0000256" key="7">
    <source>
        <dbReference type="SAM" id="MobiDB-lite"/>
    </source>
</evidence>
<feature type="active site" description="Proton donor/acceptor" evidence="6">
    <location>
        <position position="194"/>
    </location>
</feature>
<dbReference type="InterPro" id="IPR050979">
    <property type="entry name" value="LD-transpeptidase"/>
</dbReference>
<organism evidence="9 10">
    <name type="scientific">Pyramidobacter piscolens W5455</name>
    <dbReference type="NCBI Taxonomy" id="352165"/>
    <lineage>
        <taxon>Bacteria</taxon>
        <taxon>Thermotogati</taxon>
        <taxon>Synergistota</taxon>
        <taxon>Synergistia</taxon>
        <taxon>Synergistales</taxon>
        <taxon>Dethiosulfovibrionaceae</taxon>
        <taxon>Pyramidobacter</taxon>
    </lineage>
</organism>
<keyword evidence="2" id="KW-0808">Transferase</keyword>
<dbReference type="InterPro" id="IPR038063">
    <property type="entry name" value="Transpep_catalytic_dom"/>
</dbReference>
<evidence type="ECO:0000313" key="10">
    <source>
        <dbReference type="Proteomes" id="UP000006462"/>
    </source>
</evidence>
<comment type="caution">
    <text evidence="9">The sequence shown here is derived from an EMBL/GenBank/DDBJ whole genome shotgun (WGS) entry which is preliminary data.</text>
</comment>